<reference evidence="4 5" key="1">
    <citation type="submission" date="2023-08" db="EMBL/GenBank/DDBJ databases">
        <title>Oxalobacteraceae gen .nov., isolated from river sludge outside the plant.</title>
        <authorList>
            <person name="Zhao S.Y."/>
        </authorList>
    </citation>
    <scope>NUCLEOTIDE SEQUENCE [LARGE SCALE GENOMIC DNA]</scope>
    <source>
        <strain evidence="4 5">R-40</strain>
    </source>
</reference>
<dbReference type="Proteomes" id="UP001225596">
    <property type="component" value="Unassembled WGS sequence"/>
</dbReference>
<dbReference type="PANTHER" id="PTHR44591">
    <property type="entry name" value="STRESS RESPONSE REGULATOR PROTEIN 1"/>
    <property type="match status" value="1"/>
</dbReference>
<evidence type="ECO:0000313" key="4">
    <source>
        <dbReference type="EMBL" id="MDQ9169662.1"/>
    </source>
</evidence>
<evidence type="ECO:0000256" key="1">
    <source>
        <dbReference type="ARBA" id="ARBA00022553"/>
    </source>
</evidence>
<sequence>MIKEQVEVCTTQKAAEILGMSVSSVQKLVETGEIEAWKTKGGHRRIPLSSVLSYKASTGSGKLAGEEQPLPSRLLVVEDDLLMRELYDVQFKSWGLSMEVTFCSSGYRALIEIGSDPPDILLLDIMMNGIDGYEVMETVMAKPQLRHINILVISGIQPSELDARGGIPPGVTFFAKPAPIEELRGYLRACCAFKQRMAL</sequence>
<dbReference type="NCBIfam" id="TIGR01764">
    <property type="entry name" value="excise"/>
    <property type="match status" value="1"/>
</dbReference>
<evidence type="ECO:0000259" key="3">
    <source>
        <dbReference type="PROSITE" id="PS50110"/>
    </source>
</evidence>
<keyword evidence="1 2" id="KW-0597">Phosphoprotein</keyword>
<dbReference type="Gene3D" id="3.40.50.2300">
    <property type="match status" value="1"/>
</dbReference>
<dbReference type="InterPro" id="IPR050595">
    <property type="entry name" value="Bact_response_regulator"/>
</dbReference>
<proteinExistence type="predicted"/>
<gene>
    <name evidence="4" type="ORF">Q8A64_04475</name>
</gene>
<protein>
    <submittedName>
        <fullName evidence="4">Response regulator</fullName>
    </submittedName>
</protein>
<dbReference type="Pfam" id="PF12728">
    <property type="entry name" value="HTH_17"/>
    <property type="match status" value="1"/>
</dbReference>
<dbReference type="Pfam" id="PF00072">
    <property type="entry name" value="Response_reg"/>
    <property type="match status" value="1"/>
</dbReference>
<dbReference type="SMART" id="SM00448">
    <property type="entry name" value="REC"/>
    <property type="match status" value="1"/>
</dbReference>
<dbReference type="EMBL" id="JAUYVH010000002">
    <property type="protein sequence ID" value="MDQ9169662.1"/>
    <property type="molecule type" value="Genomic_DNA"/>
</dbReference>
<dbReference type="InterPro" id="IPR010093">
    <property type="entry name" value="SinI_DNA-bd"/>
</dbReference>
<organism evidence="4 5">
    <name type="scientific">Keguizhuia sedimenti</name>
    <dbReference type="NCBI Taxonomy" id="3064264"/>
    <lineage>
        <taxon>Bacteria</taxon>
        <taxon>Pseudomonadati</taxon>
        <taxon>Pseudomonadota</taxon>
        <taxon>Betaproteobacteria</taxon>
        <taxon>Burkholderiales</taxon>
        <taxon>Oxalobacteraceae</taxon>
        <taxon>Keguizhuia</taxon>
    </lineage>
</organism>
<dbReference type="PANTHER" id="PTHR44591:SF3">
    <property type="entry name" value="RESPONSE REGULATORY DOMAIN-CONTAINING PROTEIN"/>
    <property type="match status" value="1"/>
</dbReference>
<accession>A0ABU1BLB1</accession>
<name>A0ABU1BLB1_9BURK</name>
<dbReference type="Gene3D" id="1.10.1660.10">
    <property type="match status" value="1"/>
</dbReference>
<keyword evidence="5" id="KW-1185">Reference proteome</keyword>
<dbReference type="RefSeq" id="WP_338435597.1">
    <property type="nucleotide sequence ID" value="NZ_JAUYVH010000002.1"/>
</dbReference>
<evidence type="ECO:0000256" key="2">
    <source>
        <dbReference type="PROSITE-ProRule" id="PRU00169"/>
    </source>
</evidence>
<feature type="domain" description="Response regulatory" evidence="3">
    <location>
        <begin position="73"/>
        <end position="191"/>
    </location>
</feature>
<dbReference type="InterPro" id="IPR011006">
    <property type="entry name" value="CheY-like_superfamily"/>
</dbReference>
<dbReference type="SUPFAM" id="SSF52172">
    <property type="entry name" value="CheY-like"/>
    <property type="match status" value="1"/>
</dbReference>
<dbReference type="InterPro" id="IPR001789">
    <property type="entry name" value="Sig_transdc_resp-reg_receiver"/>
</dbReference>
<dbReference type="InterPro" id="IPR041657">
    <property type="entry name" value="HTH_17"/>
</dbReference>
<dbReference type="CDD" id="cd00156">
    <property type="entry name" value="REC"/>
    <property type="match status" value="1"/>
</dbReference>
<comment type="caution">
    <text evidence="4">The sequence shown here is derived from an EMBL/GenBank/DDBJ whole genome shotgun (WGS) entry which is preliminary data.</text>
</comment>
<feature type="modified residue" description="4-aspartylphosphate" evidence="2">
    <location>
        <position position="124"/>
    </location>
</feature>
<evidence type="ECO:0000313" key="5">
    <source>
        <dbReference type="Proteomes" id="UP001225596"/>
    </source>
</evidence>
<dbReference type="PROSITE" id="PS50110">
    <property type="entry name" value="RESPONSE_REGULATORY"/>
    <property type="match status" value="1"/>
</dbReference>